<dbReference type="RefSeq" id="WP_149299989.1">
    <property type="nucleotide sequence ID" value="NZ_VTWH01000002.1"/>
</dbReference>
<organism evidence="1 2">
    <name type="scientific">Aureimonas fodinaquatilis</name>
    <dbReference type="NCBI Taxonomy" id="2565783"/>
    <lineage>
        <taxon>Bacteria</taxon>
        <taxon>Pseudomonadati</taxon>
        <taxon>Pseudomonadota</taxon>
        <taxon>Alphaproteobacteria</taxon>
        <taxon>Hyphomicrobiales</taxon>
        <taxon>Aurantimonadaceae</taxon>
        <taxon>Aureimonas</taxon>
    </lineage>
</organism>
<evidence type="ECO:0000313" key="2">
    <source>
        <dbReference type="Proteomes" id="UP000324738"/>
    </source>
</evidence>
<dbReference type="Proteomes" id="UP000324738">
    <property type="component" value="Unassembled WGS sequence"/>
</dbReference>
<dbReference type="OrthoDB" id="9811054at2"/>
<proteinExistence type="predicted"/>
<protein>
    <recommendedName>
        <fullName evidence="3">Protein usg</fullName>
    </recommendedName>
</protein>
<dbReference type="EMBL" id="VTWH01000002">
    <property type="protein sequence ID" value="KAA0970737.1"/>
    <property type="molecule type" value="Genomic_DNA"/>
</dbReference>
<evidence type="ECO:0000313" key="1">
    <source>
        <dbReference type="EMBL" id="KAA0970737.1"/>
    </source>
</evidence>
<dbReference type="InterPro" id="IPR009354">
    <property type="entry name" value="Usg"/>
</dbReference>
<accession>A0A5B0DV89</accession>
<keyword evidence="2" id="KW-1185">Reference proteome</keyword>
<reference evidence="1 2" key="1">
    <citation type="submission" date="2019-08" db="EMBL/GenBank/DDBJ databases">
        <title>Aureimonas fodiniaquatilis sp. nov., isolated from a coal mine wastewater.</title>
        <authorList>
            <person name="Kim W."/>
        </authorList>
    </citation>
    <scope>NUCLEOTIDE SEQUENCE [LARGE SCALE GENOMIC DNA]</scope>
    <source>
        <strain evidence="1 2">CAU 1482</strain>
    </source>
</reference>
<comment type="caution">
    <text evidence="1">The sequence shown here is derived from an EMBL/GenBank/DDBJ whole genome shotgun (WGS) entry which is preliminary data.</text>
</comment>
<dbReference type="AlphaFoldDB" id="A0A5B0DV89"/>
<name>A0A5B0DV89_9HYPH</name>
<gene>
    <name evidence="1" type="ORF">FPY71_09665</name>
</gene>
<evidence type="ECO:0008006" key="3">
    <source>
        <dbReference type="Google" id="ProtNLM"/>
    </source>
</evidence>
<dbReference type="Pfam" id="PF06233">
    <property type="entry name" value="Usg"/>
    <property type="match status" value="1"/>
</dbReference>
<sequence length="92" mass="10765">MSVRVADPAFEKMLSGFSATTAEVLYHIPDHPDFLQSFLWQFEDLAPGFPRLRRFLGYWQVEVHARIHSVHVMHHGLITPRELRFAAEHQLQ</sequence>